<keyword evidence="2" id="KW-1185">Reference proteome</keyword>
<proteinExistence type="predicted"/>
<reference evidence="1 2" key="1">
    <citation type="journal article" date="2008" name="Nature">
        <title>The genome of the model beetle and pest Tribolium castaneum.</title>
        <authorList>
            <consortium name="Tribolium Genome Sequencing Consortium"/>
            <person name="Richards S."/>
            <person name="Gibbs R.A."/>
            <person name="Weinstock G.M."/>
            <person name="Brown S.J."/>
            <person name="Denell R."/>
            <person name="Beeman R.W."/>
            <person name="Gibbs R."/>
            <person name="Beeman R.W."/>
            <person name="Brown S.J."/>
            <person name="Bucher G."/>
            <person name="Friedrich M."/>
            <person name="Grimmelikhuijzen C.J."/>
            <person name="Klingler M."/>
            <person name="Lorenzen M."/>
            <person name="Richards S."/>
            <person name="Roth S."/>
            <person name="Schroder R."/>
            <person name="Tautz D."/>
            <person name="Zdobnov E.M."/>
            <person name="Muzny D."/>
            <person name="Gibbs R.A."/>
            <person name="Weinstock G.M."/>
            <person name="Attaway T."/>
            <person name="Bell S."/>
            <person name="Buhay C.J."/>
            <person name="Chandrabose M.N."/>
            <person name="Chavez D."/>
            <person name="Clerk-Blankenburg K.P."/>
            <person name="Cree A."/>
            <person name="Dao M."/>
            <person name="Davis C."/>
            <person name="Chacko J."/>
            <person name="Dinh H."/>
            <person name="Dugan-Rocha S."/>
            <person name="Fowler G."/>
            <person name="Garner T.T."/>
            <person name="Garnes J."/>
            <person name="Gnirke A."/>
            <person name="Hawes A."/>
            <person name="Hernandez J."/>
            <person name="Hines S."/>
            <person name="Holder M."/>
            <person name="Hume J."/>
            <person name="Jhangiani S.N."/>
            <person name="Joshi V."/>
            <person name="Khan Z.M."/>
            <person name="Jackson L."/>
            <person name="Kovar C."/>
            <person name="Kowis A."/>
            <person name="Lee S."/>
            <person name="Lewis L.R."/>
            <person name="Margolis J."/>
            <person name="Morgan M."/>
            <person name="Nazareth L.V."/>
            <person name="Nguyen N."/>
            <person name="Okwuonu G."/>
            <person name="Parker D."/>
            <person name="Richards S."/>
            <person name="Ruiz S.J."/>
            <person name="Santibanez J."/>
            <person name="Savard J."/>
            <person name="Scherer S.E."/>
            <person name="Schneider B."/>
            <person name="Sodergren E."/>
            <person name="Tautz D."/>
            <person name="Vattahil S."/>
            <person name="Villasana D."/>
            <person name="White C.S."/>
            <person name="Wright R."/>
            <person name="Park Y."/>
            <person name="Beeman R.W."/>
            <person name="Lord J."/>
            <person name="Oppert B."/>
            <person name="Lorenzen M."/>
            <person name="Brown S."/>
            <person name="Wang L."/>
            <person name="Savard J."/>
            <person name="Tautz D."/>
            <person name="Richards S."/>
            <person name="Weinstock G."/>
            <person name="Gibbs R.A."/>
            <person name="Liu Y."/>
            <person name="Worley K."/>
            <person name="Weinstock G."/>
            <person name="Elsik C.G."/>
            <person name="Reese J.T."/>
            <person name="Elhaik E."/>
            <person name="Landan G."/>
            <person name="Graur D."/>
            <person name="Arensburger P."/>
            <person name="Atkinson P."/>
            <person name="Beeman R.W."/>
            <person name="Beidler J."/>
            <person name="Brown S.J."/>
            <person name="Demuth J.P."/>
            <person name="Drury D.W."/>
            <person name="Du Y.Z."/>
            <person name="Fujiwara H."/>
            <person name="Lorenzen M."/>
            <person name="Maselli V."/>
            <person name="Osanai M."/>
            <person name="Park Y."/>
            <person name="Robertson H.M."/>
            <person name="Tu Z."/>
            <person name="Wang J.J."/>
            <person name="Wang S."/>
            <person name="Richards S."/>
            <person name="Song H."/>
            <person name="Zhang L."/>
            <person name="Sodergren E."/>
            <person name="Werner D."/>
            <person name="Stanke M."/>
            <person name="Morgenstern B."/>
            <person name="Solovyev V."/>
            <person name="Kosarev P."/>
            <person name="Brown G."/>
            <person name="Chen H.C."/>
            <person name="Ermolaeva O."/>
            <person name="Hlavina W."/>
            <person name="Kapustin Y."/>
            <person name="Kiryutin B."/>
            <person name="Kitts P."/>
            <person name="Maglott D."/>
            <person name="Pruitt K."/>
            <person name="Sapojnikov V."/>
            <person name="Souvorov A."/>
            <person name="Mackey A.J."/>
            <person name="Waterhouse R.M."/>
            <person name="Wyder S."/>
            <person name="Zdobnov E.M."/>
            <person name="Zdobnov E.M."/>
            <person name="Wyder S."/>
            <person name="Kriventseva E.V."/>
            <person name="Kadowaki T."/>
            <person name="Bork P."/>
            <person name="Aranda M."/>
            <person name="Bao R."/>
            <person name="Beermann A."/>
            <person name="Berns N."/>
            <person name="Bolognesi R."/>
            <person name="Bonneton F."/>
            <person name="Bopp D."/>
            <person name="Brown S.J."/>
            <person name="Bucher G."/>
            <person name="Butts T."/>
            <person name="Chaumot A."/>
            <person name="Denell R.E."/>
            <person name="Ferrier D.E."/>
            <person name="Friedrich M."/>
            <person name="Gordon C.M."/>
            <person name="Jindra M."/>
            <person name="Klingler M."/>
            <person name="Lan Q."/>
            <person name="Lattorff H.M."/>
            <person name="Laudet V."/>
            <person name="von Levetsow C."/>
            <person name="Liu Z."/>
            <person name="Lutz R."/>
            <person name="Lynch J.A."/>
            <person name="da Fonseca R.N."/>
            <person name="Posnien N."/>
            <person name="Reuter R."/>
            <person name="Roth S."/>
            <person name="Savard J."/>
            <person name="Schinko J.B."/>
            <person name="Schmitt C."/>
            <person name="Schoppmeier M."/>
            <person name="Schroder R."/>
            <person name="Shippy T.D."/>
            <person name="Simonnet F."/>
            <person name="Marques-Souza H."/>
            <person name="Tautz D."/>
            <person name="Tomoyasu Y."/>
            <person name="Trauner J."/>
            <person name="Van der Zee M."/>
            <person name="Vervoort M."/>
            <person name="Wittkopp N."/>
            <person name="Wimmer E.A."/>
            <person name="Yang X."/>
            <person name="Jones A.K."/>
            <person name="Sattelle D.B."/>
            <person name="Ebert P.R."/>
            <person name="Nelson D."/>
            <person name="Scott J.G."/>
            <person name="Beeman R.W."/>
            <person name="Muthukrishnan S."/>
            <person name="Kramer K.J."/>
            <person name="Arakane Y."/>
            <person name="Beeman R.W."/>
            <person name="Zhu Q."/>
            <person name="Hogenkamp D."/>
            <person name="Dixit R."/>
            <person name="Oppert B."/>
            <person name="Jiang H."/>
            <person name="Zou Z."/>
            <person name="Marshall J."/>
            <person name="Elpidina E."/>
            <person name="Vinokurov K."/>
            <person name="Oppert C."/>
            <person name="Zou Z."/>
            <person name="Evans J."/>
            <person name="Lu Z."/>
            <person name="Zhao P."/>
            <person name="Sumathipala N."/>
            <person name="Altincicek B."/>
            <person name="Vilcinskas A."/>
            <person name="Williams M."/>
            <person name="Hultmark D."/>
            <person name="Hetru C."/>
            <person name="Jiang H."/>
            <person name="Grimmelikhuijzen C.J."/>
            <person name="Hauser F."/>
            <person name="Cazzamali G."/>
            <person name="Williamson M."/>
            <person name="Park Y."/>
            <person name="Li B."/>
            <person name="Tanaka Y."/>
            <person name="Predel R."/>
            <person name="Neupert S."/>
            <person name="Schachtner J."/>
            <person name="Verleyen P."/>
            <person name="Raible F."/>
            <person name="Bork P."/>
            <person name="Friedrich M."/>
            <person name="Walden K.K."/>
            <person name="Robertson H.M."/>
            <person name="Angeli S."/>
            <person name="Foret S."/>
            <person name="Bucher G."/>
            <person name="Schuetz S."/>
            <person name="Maleszka R."/>
            <person name="Wimmer E.A."/>
            <person name="Beeman R.W."/>
            <person name="Lorenzen M."/>
            <person name="Tomoyasu Y."/>
            <person name="Miller S.C."/>
            <person name="Grossmann D."/>
            <person name="Bucher G."/>
        </authorList>
    </citation>
    <scope>NUCLEOTIDE SEQUENCE [LARGE SCALE GENOMIC DNA]</scope>
    <source>
        <strain evidence="1 2">Georgia GA2</strain>
    </source>
</reference>
<organism evidence="1 2">
    <name type="scientific">Tribolium castaneum</name>
    <name type="common">Red flour beetle</name>
    <dbReference type="NCBI Taxonomy" id="7070"/>
    <lineage>
        <taxon>Eukaryota</taxon>
        <taxon>Metazoa</taxon>
        <taxon>Ecdysozoa</taxon>
        <taxon>Arthropoda</taxon>
        <taxon>Hexapoda</taxon>
        <taxon>Insecta</taxon>
        <taxon>Pterygota</taxon>
        <taxon>Neoptera</taxon>
        <taxon>Endopterygota</taxon>
        <taxon>Coleoptera</taxon>
        <taxon>Polyphaga</taxon>
        <taxon>Cucujiformia</taxon>
        <taxon>Tenebrionidae</taxon>
        <taxon>Tenebrionidae incertae sedis</taxon>
        <taxon>Tribolium</taxon>
    </lineage>
</organism>
<gene>
    <name evidence="1" type="primary">AUGUSTUS-3.0.2_34883</name>
    <name evidence="1" type="ORF">TcasGA2_TC034883</name>
</gene>
<dbReference type="AlphaFoldDB" id="A0A139WBI6"/>
<accession>A0A139WBI6</accession>
<sequence length="56" mass="6722">MNSWRWLWTYLRQLNMYAEGMDEDLVALLWKLAKFPECGPSKMLCYLGKIPRILPM</sequence>
<name>A0A139WBI6_TRICA</name>
<reference evidence="1 2" key="2">
    <citation type="journal article" date="2010" name="Nucleic Acids Res.">
        <title>BeetleBase in 2010: revisions to provide comprehensive genomic information for Tribolium castaneum.</title>
        <authorList>
            <person name="Kim H.S."/>
            <person name="Murphy T."/>
            <person name="Xia J."/>
            <person name="Caragea D."/>
            <person name="Park Y."/>
            <person name="Beeman R.W."/>
            <person name="Lorenzen M.D."/>
            <person name="Butcher S."/>
            <person name="Manak J.R."/>
            <person name="Brown S.J."/>
        </authorList>
    </citation>
    <scope>GENOME REANNOTATION</scope>
    <source>
        <strain evidence="1 2">Georgia GA2</strain>
    </source>
</reference>
<evidence type="ECO:0000313" key="2">
    <source>
        <dbReference type="Proteomes" id="UP000007266"/>
    </source>
</evidence>
<dbReference type="InParanoid" id="A0A139WBI6"/>
<dbReference type="Proteomes" id="UP000007266">
    <property type="component" value="Linkage group 9"/>
</dbReference>
<dbReference type="EMBL" id="KQ971372">
    <property type="protein sequence ID" value="KYB25263.1"/>
    <property type="molecule type" value="Genomic_DNA"/>
</dbReference>
<evidence type="ECO:0000313" key="1">
    <source>
        <dbReference type="EMBL" id="KYB25263.1"/>
    </source>
</evidence>
<protein>
    <submittedName>
        <fullName evidence="1">Uncharacterized protein</fullName>
    </submittedName>
</protein>